<accession>A0ABW3HYT2</accession>
<name>A0ABW3HYT2_9FLAO</name>
<comment type="caution">
    <text evidence="2">The sequence shown here is derived from an EMBL/GenBank/DDBJ whole genome shotgun (WGS) entry which is preliminary data.</text>
</comment>
<dbReference type="InterPro" id="IPR032710">
    <property type="entry name" value="NTF2-like_dom_sf"/>
</dbReference>
<reference evidence="3" key="1">
    <citation type="journal article" date="2019" name="Int. J. Syst. Evol. Microbiol.">
        <title>The Global Catalogue of Microorganisms (GCM) 10K type strain sequencing project: providing services to taxonomists for standard genome sequencing and annotation.</title>
        <authorList>
            <consortium name="The Broad Institute Genomics Platform"/>
            <consortium name="The Broad Institute Genome Sequencing Center for Infectious Disease"/>
            <person name="Wu L."/>
            <person name="Ma J."/>
        </authorList>
    </citation>
    <scope>NUCLEOTIDE SEQUENCE [LARGE SCALE GENOMIC DNA]</scope>
    <source>
        <strain evidence="3">CCUG 62114</strain>
    </source>
</reference>
<keyword evidence="3" id="KW-1185">Reference proteome</keyword>
<dbReference type="Proteomes" id="UP001596997">
    <property type="component" value="Unassembled WGS sequence"/>
</dbReference>
<dbReference type="EMBL" id="JBHTJM010000002">
    <property type="protein sequence ID" value="MFD0962724.1"/>
    <property type="molecule type" value="Genomic_DNA"/>
</dbReference>
<dbReference type="Gene3D" id="3.10.450.50">
    <property type="match status" value="1"/>
</dbReference>
<proteinExistence type="predicted"/>
<dbReference type="InterPro" id="IPR048469">
    <property type="entry name" value="YchJ-like_M"/>
</dbReference>
<evidence type="ECO:0000259" key="1">
    <source>
        <dbReference type="Pfam" id="PF17775"/>
    </source>
</evidence>
<dbReference type="RefSeq" id="WP_377712679.1">
    <property type="nucleotide sequence ID" value="NZ_JBHTJM010000002.1"/>
</dbReference>
<feature type="domain" description="YchJ-like middle NTF2-like" evidence="1">
    <location>
        <begin position="32"/>
        <end position="131"/>
    </location>
</feature>
<gene>
    <name evidence="2" type="ORF">ACFQ1O_01750</name>
</gene>
<dbReference type="SUPFAM" id="SSF54427">
    <property type="entry name" value="NTF2-like"/>
    <property type="match status" value="1"/>
</dbReference>
<evidence type="ECO:0000313" key="3">
    <source>
        <dbReference type="Proteomes" id="UP001596997"/>
    </source>
</evidence>
<evidence type="ECO:0000313" key="2">
    <source>
        <dbReference type="EMBL" id="MFD0962724.1"/>
    </source>
</evidence>
<protein>
    <submittedName>
        <fullName evidence="2">YchJ family protein</fullName>
    </submittedName>
</protein>
<organism evidence="2 3">
    <name type="scientific">Pseudofulvibacter geojedonensis</name>
    <dbReference type="NCBI Taxonomy" id="1123758"/>
    <lineage>
        <taxon>Bacteria</taxon>
        <taxon>Pseudomonadati</taxon>
        <taxon>Bacteroidota</taxon>
        <taxon>Flavobacteriia</taxon>
        <taxon>Flavobacteriales</taxon>
        <taxon>Flavobacteriaceae</taxon>
        <taxon>Pseudofulvibacter</taxon>
    </lineage>
</organism>
<sequence>MNYSKSSYYCGNDSSYTKCCEIAHRDITKVTTAEQLMRSRYSAFVLANGNYLIDSHHSSTRPIKEKKSIVKWAKSVQWIRLDVIKTTNGLANDNEGTVTFKAFYFENGSVQVIHENSLFKKEKGIWMYVDAL</sequence>
<dbReference type="Pfam" id="PF17775">
    <property type="entry name" value="YchJ_M-like"/>
    <property type="match status" value="1"/>
</dbReference>